<dbReference type="EMBL" id="MUYB01000029">
    <property type="protein sequence ID" value="OOS02839.1"/>
    <property type="molecule type" value="Genomic_DNA"/>
</dbReference>
<dbReference type="Proteomes" id="UP000190023">
    <property type="component" value="Unassembled WGS sequence"/>
</dbReference>
<comment type="caution">
    <text evidence="1">The sequence shown here is derived from an EMBL/GenBank/DDBJ whole genome shotgun (WGS) entry which is preliminary data.</text>
</comment>
<name>A0A1T0AYT4_9PAST</name>
<evidence type="ECO:0000313" key="1">
    <source>
        <dbReference type="EMBL" id="OOS02839.1"/>
    </source>
</evidence>
<reference evidence="1 2" key="1">
    <citation type="submission" date="2017-02" db="EMBL/GenBank/DDBJ databases">
        <title>Draft genome sequence of Haemophilus felis CCUG 31170 type strain.</title>
        <authorList>
            <person name="Engstrom-Jakobsson H."/>
            <person name="Salva-Serra F."/>
            <person name="Thorell K."/>
            <person name="Gonzales-Siles L."/>
            <person name="Karlsson R."/>
            <person name="Boulund F."/>
            <person name="Engstrand L."/>
            <person name="Kristiansson E."/>
            <person name="Moore E."/>
        </authorList>
    </citation>
    <scope>NUCLEOTIDE SEQUENCE [LARGE SCALE GENOMIC DNA]</scope>
    <source>
        <strain evidence="1 2">CCUG 31170</strain>
    </source>
</reference>
<dbReference type="STRING" id="123822.B0188_07480"/>
<dbReference type="Pfam" id="PF12686">
    <property type="entry name" value="DUF3800"/>
    <property type="match status" value="1"/>
</dbReference>
<proteinExistence type="predicted"/>
<evidence type="ECO:0008006" key="3">
    <source>
        <dbReference type="Google" id="ProtNLM"/>
    </source>
</evidence>
<dbReference type="InterPro" id="IPR024524">
    <property type="entry name" value="DUF3800"/>
</dbReference>
<evidence type="ECO:0000313" key="2">
    <source>
        <dbReference type="Proteomes" id="UP000190023"/>
    </source>
</evidence>
<keyword evidence="2" id="KW-1185">Reference proteome</keyword>
<dbReference type="AlphaFoldDB" id="A0A1T0AYT4"/>
<dbReference type="OrthoDB" id="9799211at2"/>
<organism evidence="1 2">
    <name type="scientific">[Haemophilus] felis</name>
    <dbReference type="NCBI Taxonomy" id="123822"/>
    <lineage>
        <taxon>Bacteria</taxon>
        <taxon>Pseudomonadati</taxon>
        <taxon>Pseudomonadota</taxon>
        <taxon>Gammaproteobacteria</taxon>
        <taxon>Pasteurellales</taxon>
        <taxon>Pasteurellaceae</taxon>
    </lineage>
</organism>
<accession>A0A1T0AYT4</accession>
<sequence length="232" mass="27597">MSFNIYCDESCHLPNDESSVMVLGAIRCPVEKTKEISKRIREIKVEHGFHPNFEIKWNKVSQAKANFYLDIIDYFFDDNDLNFRAVIINKSNLKHRQFNQTHDEWYYKMLFLLLNNLIVPKISSFIYLDKKDTRSAIKVKKLHDVLCHNAYDFEQKYIKRVQVVESHHVEQLQLSDLLLGALGYYHRKLSTNNGKNQVIARIKERSGYQLEKNTLPTERKFNLFHWEGNYYG</sequence>
<gene>
    <name evidence="1" type="ORF">B0188_07480</name>
</gene>
<protein>
    <recommendedName>
        <fullName evidence="3">DUF3800 domain-containing protein</fullName>
    </recommendedName>
</protein>